<comment type="caution">
    <text evidence="1">The sequence shown here is derived from an EMBL/GenBank/DDBJ whole genome shotgun (WGS) entry which is preliminary data.</text>
</comment>
<keyword evidence="2" id="KW-1185">Reference proteome</keyword>
<name>A0A9P3PD47_LYOSH</name>
<evidence type="ECO:0000313" key="2">
    <source>
        <dbReference type="Proteomes" id="UP001063166"/>
    </source>
</evidence>
<dbReference type="Proteomes" id="UP001063166">
    <property type="component" value="Unassembled WGS sequence"/>
</dbReference>
<dbReference type="OrthoDB" id="5130989at2759"/>
<reference evidence="1" key="1">
    <citation type="submission" date="2022-07" db="EMBL/GenBank/DDBJ databases">
        <title>The genome of Lyophyllum shimeji provides insight into the initial evolution of ectomycorrhizal fungal genome.</title>
        <authorList>
            <person name="Kobayashi Y."/>
            <person name="Shibata T."/>
            <person name="Hirakawa H."/>
            <person name="Shigenobu S."/>
            <person name="Nishiyama T."/>
            <person name="Yamada A."/>
            <person name="Hasebe M."/>
            <person name="Kawaguchi M."/>
        </authorList>
    </citation>
    <scope>NUCLEOTIDE SEQUENCE</scope>
    <source>
        <strain evidence="1">AT787</strain>
    </source>
</reference>
<protein>
    <submittedName>
        <fullName evidence="1">Uncharacterized protein</fullName>
    </submittedName>
</protein>
<accession>A0A9P3PD47</accession>
<dbReference type="EMBL" id="BRPK01000001">
    <property type="protein sequence ID" value="GLB33613.1"/>
    <property type="molecule type" value="Genomic_DNA"/>
</dbReference>
<sequence>MSLETTELQFVIDLEEDEVKAGELSEESPDPISPQDQVLREVEKSNSYFSAEFSVIQPLDDCRSLLVLAVRCHPATKRRFVNATITWKFTATATKANVTHLAPEFSVGGWSEECTKLVWGITLPIQAGLAGSSVGLEASRSRESHKGVMHAMTIVGTRRNAGARCVWTVEENSSSARGIPSHFQLAVVIQHEGPFLTELDVKAELGGCSWFGPRFMRAKKGREGAGLRRTIDIETSRCGDVLWESGEEGWKKFMKEMTGEVGGATLDFGQAIVRP</sequence>
<organism evidence="1 2">
    <name type="scientific">Lyophyllum shimeji</name>
    <name type="common">Hon-shimeji</name>
    <name type="synonym">Tricholoma shimeji</name>
    <dbReference type="NCBI Taxonomy" id="47721"/>
    <lineage>
        <taxon>Eukaryota</taxon>
        <taxon>Fungi</taxon>
        <taxon>Dikarya</taxon>
        <taxon>Basidiomycota</taxon>
        <taxon>Agaricomycotina</taxon>
        <taxon>Agaricomycetes</taxon>
        <taxon>Agaricomycetidae</taxon>
        <taxon>Agaricales</taxon>
        <taxon>Tricholomatineae</taxon>
        <taxon>Lyophyllaceae</taxon>
        <taxon>Lyophyllum</taxon>
    </lineage>
</organism>
<gene>
    <name evidence="1" type="ORF">LshimejAT787_0104970</name>
</gene>
<proteinExistence type="predicted"/>
<dbReference type="AlphaFoldDB" id="A0A9P3PD47"/>
<evidence type="ECO:0000313" key="1">
    <source>
        <dbReference type="EMBL" id="GLB33613.1"/>
    </source>
</evidence>